<protein>
    <submittedName>
        <fullName evidence="3">Uncharacterized protein</fullName>
    </submittedName>
</protein>
<evidence type="ECO:0000256" key="2">
    <source>
        <dbReference type="SAM" id="Phobius"/>
    </source>
</evidence>
<keyword evidence="2" id="KW-0812">Transmembrane</keyword>
<keyword evidence="4" id="KW-1185">Reference proteome</keyword>
<feature type="coiled-coil region" evidence="1">
    <location>
        <begin position="116"/>
        <end position="143"/>
    </location>
</feature>
<evidence type="ECO:0000313" key="3">
    <source>
        <dbReference type="EMBL" id="MFL4468830.1"/>
    </source>
</evidence>
<keyword evidence="1" id="KW-0175">Coiled coil</keyword>
<evidence type="ECO:0000256" key="1">
    <source>
        <dbReference type="SAM" id="Coils"/>
    </source>
</evidence>
<sequence length="263" mass="29177">MDDDQLKIVVKAFRRQIVGIFGLLFVGIAGALFLIYSDIRADIASNSGDLAEIRAIASDNSASILAAITEVRANGSKIVTNTGLINSDKRERTSISEVLFRVSEDVGRIDGRLGMLPERIEELDELKLQVANSEERLEDAFLAAIEAVATIDNLAAGLNAACEDAAILRAERISSLYSDDETRQLLQRARPSAKNREIFFKNRSNFFVSVSCGNVYFLFEDEQDVVDPILINAISDVARNISPIYLFEHDDRNSIGSELLWRF</sequence>
<evidence type="ECO:0000313" key="4">
    <source>
        <dbReference type="Proteomes" id="UP001627408"/>
    </source>
</evidence>
<proteinExistence type="predicted"/>
<dbReference type="Proteomes" id="UP001627408">
    <property type="component" value="Unassembled WGS sequence"/>
</dbReference>
<name>A0ABW8UPM4_9RHOB</name>
<dbReference type="EMBL" id="JBHDIY010000002">
    <property type="protein sequence ID" value="MFL4468830.1"/>
    <property type="molecule type" value="Genomic_DNA"/>
</dbReference>
<keyword evidence="2" id="KW-0472">Membrane</keyword>
<comment type="caution">
    <text evidence="3">The sequence shown here is derived from an EMBL/GenBank/DDBJ whole genome shotgun (WGS) entry which is preliminary data.</text>
</comment>
<organism evidence="3 4">
    <name type="scientific">Tateyamaria armeniaca</name>
    <dbReference type="NCBI Taxonomy" id="2518930"/>
    <lineage>
        <taxon>Bacteria</taxon>
        <taxon>Pseudomonadati</taxon>
        <taxon>Pseudomonadota</taxon>
        <taxon>Alphaproteobacteria</taxon>
        <taxon>Rhodobacterales</taxon>
        <taxon>Roseobacteraceae</taxon>
        <taxon>Tateyamaria</taxon>
    </lineage>
</organism>
<gene>
    <name evidence="3" type="ORF">ACERZ8_02685</name>
</gene>
<feature type="transmembrane region" description="Helical" evidence="2">
    <location>
        <begin position="17"/>
        <end position="36"/>
    </location>
</feature>
<keyword evidence="2" id="KW-1133">Transmembrane helix</keyword>
<reference evidence="3 4" key="1">
    <citation type="submission" date="2024-08" db="EMBL/GenBank/DDBJ databases">
        <title>Tateyamaria sp. nov., isolated from marine algae.</title>
        <authorList>
            <person name="Choi B.J."/>
            <person name="Kim J.M."/>
            <person name="Lee J.K."/>
            <person name="Choi D.G."/>
            <person name="Bayburt H."/>
            <person name="Baek J.H."/>
            <person name="Han D.M."/>
            <person name="Jeon C.O."/>
        </authorList>
    </citation>
    <scope>NUCLEOTIDE SEQUENCE [LARGE SCALE GENOMIC DNA]</scope>
    <source>
        <strain evidence="3 4">KMU-156</strain>
    </source>
</reference>
<dbReference type="RefSeq" id="WP_407590572.1">
    <property type="nucleotide sequence ID" value="NZ_JBHDIY010000002.1"/>
</dbReference>
<accession>A0ABW8UPM4</accession>